<sequence length="514" mass="58893">MARVLPSMKDPPPGRRFGRIIYLDCSIWESKRAMQRKLAEELKLDRRTMAMFEEQDEEDDFYEVDRASRDMIRNVAAVIDQTLRGSRFMVIFINGSDDEIILSPFGISEYHDHVVIWTFTSSTYAEKIRHTKTRLYSKWSLSVLASPQLSALLHEEAAALTCQRDIDPAMAAIDCLFYMSFLDHGCSITYPSIWKGHDPSSIWICDGVIQGDRAREISKALLLTEIDDRYLQADRIIFYLSKMTRTPYLIVKDAELIDAYEKRPYRWIAIKLKNNITSKDNNKVQEDLQTTLARASSIILGSEWPDKSPCAFLPNYLFKQCTNLCMLIISGCSFSFASPPFSQCHTLRYLGLDHCTDDGTSSQLEGEDHITKWACLYSLLVLDLYYTEWCEILSEEKIELMANLTELNIEEVWCLQWISHLEKRLPYLQRLRIIKPPVRQAQTSPTDIISNSLIDKTELEVLDLSGNIHMENLPTNLSKAIKLHKPILDGCVGLENVVVANLLSSHLVLTAPNM</sequence>
<dbReference type="Gene3D" id="3.80.10.10">
    <property type="entry name" value="Ribonuclease Inhibitor"/>
    <property type="match status" value="1"/>
</dbReference>
<reference evidence="2" key="1">
    <citation type="journal article" date="2019" name="Nat. Commun.">
        <title>The genome of broomcorn millet.</title>
        <authorList>
            <person name="Zou C."/>
            <person name="Miki D."/>
            <person name="Li D."/>
            <person name="Tang Q."/>
            <person name="Xiao L."/>
            <person name="Rajput S."/>
            <person name="Deng P."/>
            <person name="Jia W."/>
            <person name="Huang R."/>
            <person name="Zhang M."/>
            <person name="Sun Y."/>
            <person name="Hu J."/>
            <person name="Fu X."/>
            <person name="Schnable P.S."/>
            <person name="Li F."/>
            <person name="Zhang H."/>
            <person name="Feng B."/>
            <person name="Zhu X."/>
            <person name="Liu R."/>
            <person name="Schnable J.C."/>
            <person name="Zhu J.-K."/>
            <person name="Zhang H."/>
        </authorList>
    </citation>
    <scope>NUCLEOTIDE SEQUENCE [LARGE SCALE GENOMIC DNA]</scope>
</reference>
<proteinExistence type="predicted"/>
<comment type="caution">
    <text evidence="1">The sequence shown here is derived from an EMBL/GenBank/DDBJ whole genome shotgun (WGS) entry which is preliminary data.</text>
</comment>
<keyword evidence="2" id="KW-1185">Reference proteome</keyword>
<gene>
    <name evidence="1" type="ORF">C2845_PM13G00920</name>
</gene>
<dbReference type="OrthoDB" id="685767at2759"/>
<name>A0A3L6RFQ8_PANMI</name>
<dbReference type="SUPFAM" id="SSF52058">
    <property type="entry name" value="L domain-like"/>
    <property type="match status" value="1"/>
</dbReference>
<organism evidence="1 2">
    <name type="scientific">Panicum miliaceum</name>
    <name type="common">Proso millet</name>
    <name type="synonym">Broomcorn millet</name>
    <dbReference type="NCBI Taxonomy" id="4540"/>
    <lineage>
        <taxon>Eukaryota</taxon>
        <taxon>Viridiplantae</taxon>
        <taxon>Streptophyta</taxon>
        <taxon>Embryophyta</taxon>
        <taxon>Tracheophyta</taxon>
        <taxon>Spermatophyta</taxon>
        <taxon>Magnoliopsida</taxon>
        <taxon>Liliopsida</taxon>
        <taxon>Poales</taxon>
        <taxon>Poaceae</taxon>
        <taxon>PACMAD clade</taxon>
        <taxon>Panicoideae</taxon>
        <taxon>Panicodae</taxon>
        <taxon>Paniceae</taxon>
        <taxon>Panicinae</taxon>
        <taxon>Panicum</taxon>
        <taxon>Panicum sect. Panicum</taxon>
    </lineage>
</organism>
<evidence type="ECO:0000313" key="1">
    <source>
        <dbReference type="EMBL" id="RLN03233.1"/>
    </source>
</evidence>
<protein>
    <recommendedName>
        <fullName evidence="3">NB-ARC domain-containing protein</fullName>
    </recommendedName>
</protein>
<evidence type="ECO:0008006" key="3">
    <source>
        <dbReference type="Google" id="ProtNLM"/>
    </source>
</evidence>
<dbReference type="AlphaFoldDB" id="A0A3L6RFQ8"/>
<dbReference type="EMBL" id="PQIB02000008">
    <property type="protein sequence ID" value="RLN03233.1"/>
    <property type="molecule type" value="Genomic_DNA"/>
</dbReference>
<dbReference type="STRING" id="4540.A0A3L6RFQ8"/>
<accession>A0A3L6RFQ8</accession>
<dbReference type="Proteomes" id="UP000275267">
    <property type="component" value="Unassembled WGS sequence"/>
</dbReference>
<evidence type="ECO:0000313" key="2">
    <source>
        <dbReference type="Proteomes" id="UP000275267"/>
    </source>
</evidence>
<dbReference type="InterPro" id="IPR032675">
    <property type="entry name" value="LRR_dom_sf"/>
</dbReference>